<keyword evidence="3" id="KW-1185">Reference proteome</keyword>
<gene>
    <name evidence="2" type="ORF">B0T11DRAFT_101150</name>
</gene>
<feature type="region of interest" description="Disordered" evidence="1">
    <location>
        <begin position="192"/>
        <end position="217"/>
    </location>
</feature>
<accession>A0A8K0TAV4</accession>
<reference evidence="2" key="1">
    <citation type="journal article" date="2021" name="Nat. Commun.">
        <title>Genetic determinants of endophytism in the Arabidopsis root mycobiome.</title>
        <authorList>
            <person name="Mesny F."/>
            <person name="Miyauchi S."/>
            <person name="Thiergart T."/>
            <person name="Pickel B."/>
            <person name="Atanasova L."/>
            <person name="Karlsson M."/>
            <person name="Huettel B."/>
            <person name="Barry K.W."/>
            <person name="Haridas S."/>
            <person name="Chen C."/>
            <person name="Bauer D."/>
            <person name="Andreopoulos W."/>
            <person name="Pangilinan J."/>
            <person name="LaButti K."/>
            <person name="Riley R."/>
            <person name="Lipzen A."/>
            <person name="Clum A."/>
            <person name="Drula E."/>
            <person name="Henrissat B."/>
            <person name="Kohler A."/>
            <person name="Grigoriev I.V."/>
            <person name="Martin F.M."/>
            <person name="Hacquard S."/>
        </authorList>
    </citation>
    <scope>NUCLEOTIDE SEQUENCE</scope>
    <source>
        <strain evidence="2">MPI-CAGE-AT-0016</strain>
    </source>
</reference>
<name>A0A8K0TAV4_9PEZI</name>
<dbReference type="EMBL" id="JAGPXD010000004">
    <property type="protein sequence ID" value="KAH7358212.1"/>
    <property type="molecule type" value="Genomic_DNA"/>
</dbReference>
<proteinExistence type="predicted"/>
<comment type="caution">
    <text evidence="2">The sequence shown here is derived from an EMBL/GenBank/DDBJ whole genome shotgun (WGS) entry which is preliminary data.</text>
</comment>
<evidence type="ECO:0000313" key="2">
    <source>
        <dbReference type="EMBL" id="KAH7358212.1"/>
    </source>
</evidence>
<evidence type="ECO:0000313" key="3">
    <source>
        <dbReference type="Proteomes" id="UP000813385"/>
    </source>
</evidence>
<organism evidence="2 3">
    <name type="scientific">Plectosphaerella cucumerina</name>
    <dbReference type="NCBI Taxonomy" id="40658"/>
    <lineage>
        <taxon>Eukaryota</taxon>
        <taxon>Fungi</taxon>
        <taxon>Dikarya</taxon>
        <taxon>Ascomycota</taxon>
        <taxon>Pezizomycotina</taxon>
        <taxon>Sordariomycetes</taxon>
        <taxon>Hypocreomycetidae</taxon>
        <taxon>Glomerellales</taxon>
        <taxon>Plectosphaerellaceae</taxon>
        <taxon>Plectosphaerella</taxon>
    </lineage>
</organism>
<protein>
    <submittedName>
        <fullName evidence="2">Uncharacterized protein</fullName>
    </submittedName>
</protein>
<feature type="compositionally biased region" description="Pro residues" evidence="1">
    <location>
        <begin position="199"/>
        <end position="208"/>
    </location>
</feature>
<dbReference type="Proteomes" id="UP000813385">
    <property type="component" value="Unassembled WGS sequence"/>
</dbReference>
<feature type="region of interest" description="Disordered" evidence="1">
    <location>
        <begin position="156"/>
        <end position="180"/>
    </location>
</feature>
<evidence type="ECO:0000256" key="1">
    <source>
        <dbReference type="SAM" id="MobiDB-lite"/>
    </source>
</evidence>
<sequence>MCWALGSRAWATRRGPPWAAHLGFCRRAQAKWVSLIDPLPQLSWCCFQAVEACEDVPCPALGRQLPGESNKIQRGVCARGTDLEPRLFRPLSHPQLLSPGQDDPRAIGPCVPRIPSWVRQLAERSANLLSSCAPCPAPGGIQLGCPLKALSETPRSSCRAGPASSGRRWQSSMAGRRRQKPMEALNLAGSVWPDDLSAQPPPPPPWPRPTHMHAGERSCLRRSDGKWTRTIGLASSMCIEASVSCKR</sequence>
<dbReference type="AlphaFoldDB" id="A0A8K0TAV4"/>